<evidence type="ECO:0000313" key="3">
    <source>
        <dbReference type="Proteomes" id="UP001634393"/>
    </source>
</evidence>
<evidence type="ECO:0000313" key="2">
    <source>
        <dbReference type="EMBL" id="KAL3828563.1"/>
    </source>
</evidence>
<proteinExistence type="predicted"/>
<accession>A0ABD3SVR2</accession>
<name>A0ABD3SVR2_9LAMI</name>
<keyword evidence="3" id="KW-1185">Reference proteome</keyword>
<evidence type="ECO:0000256" key="1">
    <source>
        <dbReference type="SAM" id="Phobius"/>
    </source>
</evidence>
<feature type="transmembrane region" description="Helical" evidence="1">
    <location>
        <begin position="47"/>
        <end position="80"/>
    </location>
</feature>
<keyword evidence="1" id="KW-0472">Membrane</keyword>
<gene>
    <name evidence="2" type="ORF">ACJIZ3_017365</name>
</gene>
<protein>
    <submittedName>
        <fullName evidence="2">Uncharacterized protein</fullName>
    </submittedName>
</protein>
<dbReference type="EMBL" id="JBJXBP010000005">
    <property type="protein sequence ID" value="KAL3828563.1"/>
    <property type="molecule type" value="Genomic_DNA"/>
</dbReference>
<reference evidence="2 3" key="1">
    <citation type="submission" date="2024-12" db="EMBL/GenBank/DDBJ databases">
        <title>The unique morphological basis and parallel evolutionary history of personate flowers in Penstemon.</title>
        <authorList>
            <person name="Depatie T.H."/>
            <person name="Wessinger C.A."/>
        </authorList>
    </citation>
    <scope>NUCLEOTIDE SEQUENCE [LARGE SCALE GENOMIC DNA]</scope>
    <source>
        <strain evidence="2">WTNN_2</strain>
        <tissue evidence="2">Leaf</tissue>
    </source>
</reference>
<dbReference type="AlphaFoldDB" id="A0ABD3SVR2"/>
<sequence>MGFVVSGTTTMLGSDMRIFQFWDRDQLNEVSLSPIASGLLCLHHSLIHAFGCSIIATLFELAVYLNCIILLICSCSLFALSSEEFYPLKCDQVILDIDIETRSKTKLNKSNFWGSNTTL</sequence>
<keyword evidence="1" id="KW-1133">Transmembrane helix</keyword>
<keyword evidence="1" id="KW-0812">Transmembrane</keyword>
<comment type="caution">
    <text evidence="2">The sequence shown here is derived from an EMBL/GenBank/DDBJ whole genome shotgun (WGS) entry which is preliminary data.</text>
</comment>
<organism evidence="2 3">
    <name type="scientific">Penstemon smallii</name>
    <dbReference type="NCBI Taxonomy" id="265156"/>
    <lineage>
        <taxon>Eukaryota</taxon>
        <taxon>Viridiplantae</taxon>
        <taxon>Streptophyta</taxon>
        <taxon>Embryophyta</taxon>
        <taxon>Tracheophyta</taxon>
        <taxon>Spermatophyta</taxon>
        <taxon>Magnoliopsida</taxon>
        <taxon>eudicotyledons</taxon>
        <taxon>Gunneridae</taxon>
        <taxon>Pentapetalae</taxon>
        <taxon>asterids</taxon>
        <taxon>lamiids</taxon>
        <taxon>Lamiales</taxon>
        <taxon>Plantaginaceae</taxon>
        <taxon>Cheloneae</taxon>
        <taxon>Penstemon</taxon>
    </lineage>
</organism>
<dbReference type="Proteomes" id="UP001634393">
    <property type="component" value="Unassembled WGS sequence"/>
</dbReference>